<gene>
    <name evidence="1" type="ORF">SAMN04488128_101449</name>
</gene>
<dbReference type="STRING" id="634771.SAMN04488128_101449"/>
<sequence>MPKNKLDTFKNYLGYDGNKVNEAKALAVLEEIGVGAVNDGAFLKGTDFAAAYNERRTENNA</sequence>
<evidence type="ECO:0000313" key="2">
    <source>
        <dbReference type="Proteomes" id="UP000190367"/>
    </source>
</evidence>
<accession>A0A1T4L355</accession>
<dbReference type="AlphaFoldDB" id="A0A1T4L355"/>
<dbReference type="Proteomes" id="UP000190367">
    <property type="component" value="Unassembled WGS sequence"/>
</dbReference>
<dbReference type="RefSeq" id="WP_078667135.1">
    <property type="nucleotide sequence ID" value="NZ_FUWZ01000001.1"/>
</dbReference>
<proteinExistence type="predicted"/>
<dbReference type="OrthoDB" id="9812708at2"/>
<name>A0A1T4L355_9BACT</name>
<protein>
    <submittedName>
        <fullName evidence="1">Uncharacterized protein</fullName>
    </submittedName>
</protein>
<reference evidence="2" key="1">
    <citation type="submission" date="2017-02" db="EMBL/GenBank/DDBJ databases">
        <authorList>
            <person name="Varghese N."/>
            <person name="Submissions S."/>
        </authorList>
    </citation>
    <scope>NUCLEOTIDE SEQUENCE [LARGE SCALE GENOMIC DNA]</scope>
    <source>
        <strain evidence="2">DSM 22224</strain>
    </source>
</reference>
<keyword evidence="2" id="KW-1185">Reference proteome</keyword>
<organism evidence="1 2">
    <name type="scientific">Chitinophaga eiseniae</name>
    <dbReference type="NCBI Taxonomy" id="634771"/>
    <lineage>
        <taxon>Bacteria</taxon>
        <taxon>Pseudomonadati</taxon>
        <taxon>Bacteroidota</taxon>
        <taxon>Chitinophagia</taxon>
        <taxon>Chitinophagales</taxon>
        <taxon>Chitinophagaceae</taxon>
        <taxon>Chitinophaga</taxon>
    </lineage>
</organism>
<dbReference type="EMBL" id="FUWZ01000001">
    <property type="protein sequence ID" value="SJZ49018.1"/>
    <property type="molecule type" value="Genomic_DNA"/>
</dbReference>
<evidence type="ECO:0000313" key="1">
    <source>
        <dbReference type="EMBL" id="SJZ49018.1"/>
    </source>
</evidence>